<evidence type="ECO:0000313" key="1">
    <source>
        <dbReference type="EMBL" id="ORY33616.1"/>
    </source>
</evidence>
<dbReference type="OrthoDB" id="1045822at2759"/>
<dbReference type="EMBL" id="MCGO01000067">
    <property type="protein sequence ID" value="ORY33616.1"/>
    <property type="molecule type" value="Genomic_DNA"/>
</dbReference>
<evidence type="ECO:0008006" key="3">
    <source>
        <dbReference type="Google" id="ProtNLM"/>
    </source>
</evidence>
<sequence length="126" mass="13923">MSTDYSFGFWSCFSDLGTCCTVTWCPCFAVGSATAQANNTGDFDSSCCLFTLCCTEFTCIPAYMIRKKVQENYNIKEDDVTTLAAVVCCPVCSITQDMREMKKRKADQQDVLNKQPVGQPLMTAAN</sequence>
<dbReference type="Proteomes" id="UP000193642">
    <property type="component" value="Unassembled WGS sequence"/>
</dbReference>
<dbReference type="Pfam" id="PF04749">
    <property type="entry name" value="PLAC8"/>
    <property type="match status" value="1"/>
</dbReference>
<evidence type="ECO:0000313" key="2">
    <source>
        <dbReference type="Proteomes" id="UP000193642"/>
    </source>
</evidence>
<dbReference type="NCBIfam" id="TIGR01571">
    <property type="entry name" value="A_thal_Cys_rich"/>
    <property type="match status" value="1"/>
</dbReference>
<gene>
    <name evidence="1" type="ORF">BCR33DRAFT_856252</name>
</gene>
<dbReference type="PANTHER" id="PTHR15907">
    <property type="entry name" value="DUF614 FAMILY PROTEIN-RELATED"/>
    <property type="match status" value="1"/>
</dbReference>
<dbReference type="AlphaFoldDB" id="A0A1Y2BFX5"/>
<keyword evidence="2" id="KW-1185">Reference proteome</keyword>
<protein>
    <recommendedName>
        <fullName evidence="3">PLAC8-domain-containing protein</fullName>
    </recommendedName>
</protein>
<name>A0A1Y2BFX5_9FUNG</name>
<comment type="caution">
    <text evidence="1">The sequence shown here is derived from an EMBL/GenBank/DDBJ whole genome shotgun (WGS) entry which is preliminary data.</text>
</comment>
<accession>A0A1Y2BFX5</accession>
<reference evidence="1 2" key="1">
    <citation type="submission" date="2016-07" db="EMBL/GenBank/DDBJ databases">
        <title>Pervasive Adenine N6-methylation of Active Genes in Fungi.</title>
        <authorList>
            <consortium name="DOE Joint Genome Institute"/>
            <person name="Mondo S.J."/>
            <person name="Dannebaum R.O."/>
            <person name="Kuo R.C."/>
            <person name="Labutti K."/>
            <person name="Haridas S."/>
            <person name="Kuo A."/>
            <person name="Salamov A."/>
            <person name="Ahrendt S.R."/>
            <person name="Lipzen A."/>
            <person name="Sullivan W."/>
            <person name="Andreopoulos W.B."/>
            <person name="Clum A."/>
            <person name="Lindquist E."/>
            <person name="Daum C."/>
            <person name="Ramamoorthy G.K."/>
            <person name="Gryganskyi A."/>
            <person name="Culley D."/>
            <person name="Magnuson J.K."/>
            <person name="James T.Y."/>
            <person name="O'Malley M.A."/>
            <person name="Stajich J.E."/>
            <person name="Spatafora J.W."/>
            <person name="Visel A."/>
            <person name="Grigoriev I.V."/>
        </authorList>
    </citation>
    <scope>NUCLEOTIDE SEQUENCE [LARGE SCALE GENOMIC DNA]</scope>
    <source>
        <strain evidence="1 2">JEL800</strain>
    </source>
</reference>
<proteinExistence type="predicted"/>
<dbReference type="InterPro" id="IPR006461">
    <property type="entry name" value="PLAC_motif_containing"/>
</dbReference>
<organism evidence="1 2">
    <name type="scientific">Rhizoclosmatium globosum</name>
    <dbReference type="NCBI Taxonomy" id="329046"/>
    <lineage>
        <taxon>Eukaryota</taxon>
        <taxon>Fungi</taxon>
        <taxon>Fungi incertae sedis</taxon>
        <taxon>Chytridiomycota</taxon>
        <taxon>Chytridiomycota incertae sedis</taxon>
        <taxon>Chytridiomycetes</taxon>
        <taxon>Chytridiales</taxon>
        <taxon>Chytriomycetaceae</taxon>
        <taxon>Rhizoclosmatium</taxon>
    </lineage>
</organism>